<keyword evidence="4" id="KW-1185">Reference proteome</keyword>
<evidence type="ECO:0000313" key="4">
    <source>
        <dbReference type="Proteomes" id="UP000441772"/>
    </source>
</evidence>
<accession>A0A6I1GEH5</accession>
<dbReference type="AlphaFoldDB" id="A0A6I1GEH5"/>
<organism evidence="3 4">
    <name type="scientific">Bifidobacterium leontopitheci</name>
    <dbReference type="NCBI Taxonomy" id="2650774"/>
    <lineage>
        <taxon>Bacteria</taxon>
        <taxon>Bacillati</taxon>
        <taxon>Actinomycetota</taxon>
        <taxon>Actinomycetes</taxon>
        <taxon>Bifidobacteriales</taxon>
        <taxon>Bifidobacteriaceae</taxon>
        <taxon>Bifidobacterium</taxon>
    </lineage>
</organism>
<evidence type="ECO:0000313" key="3">
    <source>
        <dbReference type="EMBL" id="KAB7790034.1"/>
    </source>
</evidence>
<evidence type="ECO:0000259" key="1">
    <source>
        <dbReference type="Pfam" id="PF13173"/>
    </source>
</evidence>
<sequence>MLKRKAMERLLFWKEHKTKQAMLVDGARQVGKTHLVREFGNTNYKHLVEINFIDNEDARDAVNAARNANDLFLAISAYADDELVKGETLIFLDEIQQCKEVATKVKFLVDRYGGYDFILSGSLLGVELKSIRSVPVGYLDSITMYPLDFEEYCWANGVPSTVFDELRDAVAERREINDAVHRRLTSLFHEYLIVGGMPAAVADFVAEHNVQSLRTYQQNIIARYREDISQYAESIGQSRIIRRIYDLIPSELNQQNKRFKVTSVGSGARYVRYQEEFLWLVDAGVALPVYNVDEPRYPLMLAERSNLFKLFLNDVGLLTCMCGMDVVRDLINDRTDINYGALYENVVAQELKAHGFDLYYFKNNAIGELDFVIEHPQGMVTPIEVKSGKTYNRHSALNRALATPNYGMKRGIVFAESNVKTGERVDYLPVYSVSLLERR</sequence>
<proteinExistence type="predicted"/>
<gene>
    <name evidence="3" type="ORF">F7D09_1452</name>
</gene>
<feature type="domain" description="AAA" evidence="1">
    <location>
        <begin position="19"/>
        <end position="153"/>
    </location>
</feature>
<dbReference type="Proteomes" id="UP000441772">
    <property type="component" value="Unassembled WGS sequence"/>
</dbReference>
<dbReference type="SUPFAM" id="SSF52540">
    <property type="entry name" value="P-loop containing nucleoside triphosphate hydrolases"/>
    <property type="match status" value="1"/>
</dbReference>
<dbReference type="PANTHER" id="PTHR33295">
    <property type="entry name" value="ATPASE"/>
    <property type="match status" value="1"/>
</dbReference>
<dbReference type="PANTHER" id="PTHR33295:SF7">
    <property type="entry name" value="ATPASE"/>
    <property type="match status" value="1"/>
</dbReference>
<feature type="domain" description="DUF4143" evidence="2">
    <location>
        <begin position="226"/>
        <end position="388"/>
    </location>
</feature>
<protein>
    <submittedName>
        <fullName evidence="3">ATPase</fullName>
    </submittedName>
</protein>
<name>A0A6I1GEH5_9BIFI</name>
<dbReference type="InterPro" id="IPR027417">
    <property type="entry name" value="P-loop_NTPase"/>
</dbReference>
<dbReference type="Pfam" id="PF13173">
    <property type="entry name" value="AAA_14"/>
    <property type="match status" value="1"/>
</dbReference>
<reference evidence="3 4" key="1">
    <citation type="submission" date="2019-09" db="EMBL/GenBank/DDBJ databases">
        <title>Characterization of the phylogenetic diversity of two novel species belonging to the genus Bifidobacterium: Bifidobacterium cebidarum sp. nov. and Bifidobacterium leontopitheci sp. nov.</title>
        <authorList>
            <person name="Lugli G.A."/>
            <person name="Duranti S."/>
            <person name="Milani C."/>
            <person name="Turroni F."/>
            <person name="Ventura M."/>
        </authorList>
    </citation>
    <scope>NUCLEOTIDE SEQUENCE [LARGE SCALE GENOMIC DNA]</scope>
    <source>
        <strain evidence="3 4">LMG 31471</strain>
    </source>
</reference>
<dbReference type="Pfam" id="PF13635">
    <property type="entry name" value="DUF4143"/>
    <property type="match status" value="1"/>
</dbReference>
<evidence type="ECO:0000259" key="2">
    <source>
        <dbReference type="Pfam" id="PF13635"/>
    </source>
</evidence>
<comment type="caution">
    <text evidence="3">The sequence shown here is derived from an EMBL/GenBank/DDBJ whole genome shotgun (WGS) entry which is preliminary data.</text>
</comment>
<dbReference type="EMBL" id="WBVT01000023">
    <property type="protein sequence ID" value="KAB7790034.1"/>
    <property type="molecule type" value="Genomic_DNA"/>
</dbReference>
<dbReference type="InterPro" id="IPR025420">
    <property type="entry name" value="DUF4143"/>
</dbReference>
<dbReference type="InterPro" id="IPR041682">
    <property type="entry name" value="AAA_14"/>
</dbReference>